<reference evidence="1 2" key="1">
    <citation type="submission" date="2019-07" db="EMBL/GenBank/DDBJ databases">
        <title>WGS assembly of Gossypium mustelinum.</title>
        <authorList>
            <person name="Chen Z.J."/>
            <person name="Sreedasyam A."/>
            <person name="Ando A."/>
            <person name="Song Q."/>
            <person name="De L."/>
            <person name="Hulse-Kemp A."/>
            <person name="Ding M."/>
            <person name="Ye W."/>
            <person name="Kirkbride R."/>
            <person name="Jenkins J."/>
            <person name="Plott C."/>
            <person name="Lovell J."/>
            <person name="Lin Y.-M."/>
            <person name="Vaughn R."/>
            <person name="Liu B."/>
            <person name="Li W."/>
            <person name="Simpson S."/>
            <person name="Scheffler B."/>
            <person name="Saski C."/>
            <person name="Grover C."/>
            <person name="Hu G."/>
            <person name="Conover J."/>
            <person name="Carlson J."/>
            <person name="Shu S."/>
            <person name="Boston L."/>
            <person name="Williams M."/>
            <person name="Peterson D."/>
            <person name="Mcgee K."/>
            <person name="Jones D."/>
            <person name="Wendel J."/>
            <person name="Stelly D."/>
            <person name="Grimwood J."/>
            <person name="Schmutz J."/>
        </authorList>
    </citation>
    <scope>NUCLEOTIDE SEQUENCE [LARGE SCALE GENOMIC DNA]</scope>
    <source>
        <strain evidence="1">1408120.09</strain>
    </source>
</reference>
<protein>
    <submittedName>
        <fullName evidence="1">Uncharacterized protein</fullName>
    </submittedName>
</protein>
<evidence type="ECO:0000313" key="1">
    <source>
        <dbReference type="EMBL" id="TYI56347.1"/>
    </source>
</evidence>
<gene>
    <name evidence="1" type="ORF">E1A91_D11G203100v1</name>
</gene>
<organism evidence="1 2">
    <name type="scientific">Gossypium mustelinum</name>
    <name type="common">Cotton</name>
    <name type="synonym">Gossypium caicoense</name>
    <dbReference type="NCBI Taxonomy" id="34275"/>
    <lineage>
        <taxon>Eukaryota</taxon>
        <taxon>Viridiplantae</taxon>
        <taxon>Streptophyta</taxon>
        <taxon>Embryophyta</taxon>
        <taxon>Tracheophyta</taxon>
        <taxon>Spermatophyta</taxon>
        <taxon>Magnoliopsida</taxon>
        <taxon>eudicotyledons</taxon>
        <taxon>Gunneridae</taxon>
        <taxon>Pentapetalae</taxon>
        <taxon>rosids</taxon>
        <taxon>malvids</taxon>
        <taxon>Malvales</taxon>
        <taxon>Malvaceae</taxon>
        <taxon>Malvoideae</taxon>
        <taxon>Gossypium</taxon>
    </lineage>
</organism>
<evidence type="ECO:0000313" key="2">
    <source>
        <dbReference type="Proteomes" id="UP000323597"/>
    </source>
</evidence>
<dbReference type="Proteomes" id="UP000323597">
    <property type="component" value="Chromosome D11"/>
</dbReference>
<dbReference type="EMBL" id="CM017659">
    <property type="protein sequence ID" value="TYI56347.1"/>
    <property type="molecule type" value="Genomic_DNA"/>
</dbReference>
<name>A0A5D2STT8_GOSMU</name>
<sequence>MSYGFNCSVSRMMASAACSWKKKKINIWAEVQAHN</sequence>
<proteinExistence type="predicted"/>
<dbReference type="AlphaFoldDB" id="A0A5D2STT8"/>
<accession>A0A5D2STT8</accession>
<keyword evidence="2" id="KW-1185">Reference proteome</keyword>